<dbReference type="InterPro" id="IPR050559">
    <property type="entry name" value="P-Pant_transferase_sf"/>
</dbReference>
<dbReference type="SUPFAM" id="SSF56214">
    <property type="entry name" value="4'-phosphopantetheinyl transferase"/>
    <property type="match status" value="2"/>
</dbReference>
<evidence type="ECO:0000313" key="5">
    <source>
        <dbReference type="EMBL" id="KUL98246.1"/>
    </source>
</evidence>
<feature type="domain" description="4'-phosphopantetheinyl transferase" evidence="3">
    <location>
        <begin position="105"/>
        <end position="182"/>
    </location>
</feature>
<comment type="similarity">
    <text evidence="1">Belongs to the P-Pant transferase superfamily. Gsp/Sfp/HetI/AcpT family.</text>
</comment>
<name>A0A101K6I6_FUSNC</name>
<dbReference type="InterPro" id="IPR037143">
    <property type="entry name" value="4-PPantetheinyl_Trfase_dom_sf"/>
</dbReference>
<dbReference type="Pfam" id="PF22624">
    <property type="entry name" value="AASDHPPT_N"/>
    <property type="match status" value="1"/>
</dbReference>
<dbReference type="Proteomes" id="UP000054800">
    <property type="component" value="Unassembled WGS sequence"/>
</dbReference>
<dbReference type="OrthoDB" id="9808281at2"/>
<sequence>MNNIIYTYIIPTYHLKFDMLFKYMTLSYQKSRIYSLLKDKDKINCLLSEIFTKVIYSLVSKKKMDLIHIERKNNGKPFIENCIDFFFNISHSTEYIIFTHTNHEIGCDIELIQYLEKSIIYHFFTKNEIILFENKTNKIKPNFFSTLVWTRKEAFFKLKGTGISDEITSIETVISTDKNCYFCSYVFNNYIISLCSHLKKNVFFKYVNTLEFLNILNTNSGGNYGYSKNNLDLHSLCRCFSNINIPKVELFY</sequence>
<dbReference type="InterPro" id="IPR055066">
    <property type="entry name" value="AASDHPPT_N"/>
</dbReference>
<evidence type="ECO:0000259" key="3">
    <source>
        <dbReference type="Pfam" id="PF01648"/>
    </source>
</evidence>
<dbReference type="PANTHER" id="PTHR12215">
    <property type="entry name" value="PHOSPHOPANTETHEINE TRANSFERASE"/>
    <property type="match status" value="1"/>
</dbReference>
<accession>A0A101K6I6</accession>
<reference evidence="5 6" key="1">
    <citation type="submission" date="2015-10" db="EMBL/GenBank/DDBJ databases">
        <authorList>
            <person name="Gilbert D.G."/>
        </authorList>
    </citation>
    <scope>NUCLEOTIDE SEQUENCE [LARGE SCALE GENOMIC DNA]</scope>
    <source>
        <strain evidence="5 6">ChDC F311</strain>
    </source>
</reference>
<organism evidence="5 6">
    <name type="scientific">Fusobacterium nucleatum subsp. nucleatum</name>
    <dbReference type="NCBI Taxonomy" id="76856"/>
    <lineage>
        <taxon>Bacteria</taxon>
        <taxon>Fusobacteriati</taxon>
        <taxon>Fusobacteriota</taxon>
        <taxon>Fusobacteriia</taxon>
        <taxon>Fusobacteriales</taxon>
        <taxon>Fusobacteriaceae</taxon>
        <taxon>Fusobacterium</taxon>
    </lineage>
</organism>
<dbReference type="GO" id="GO:0005829">
    <property type="term" value="C:cytosol"/>
    <property type="evidence" value="ECO:0007669"/>
    <property type="project" value="TreeGrafter"/>
</dbReference>
<comment type="caution">
    <text evidence="5">The sequence shown here is derived from an EMBL/GenBank/DDBJ whole genome shotgun (WGS) entry which is preliminary data.</text>
</comment>
<evidence type="ECO:0000256" key="1">
    <source>
        <dbReference type="ARBA" id="ARBA00010990"/>
    </source>
</evidence>
<dbReference type="EMBL" id="LMVH01000001">
    <property type="protein sequence ID" value="KUL98246.1"/>
    <property type="molecule type" value="Genomic_DNA"/>
</dbReference>
<dbReference type="GO" id="GO:0008897">
    <property type="term" value="F:holo-[acyl-carrier-protein] synthase activity"/>
    <property type="evidence" value="ECO:0007669"/>
    <property type="project" value="InterPro"/>
</dbReference>
<keyword evidence="2" id="KW-0808">Transferase</keyword>
<dbReference type="PANTHER" id="PTHR12215:SF10">
    <property type="entry name" value="L-AMINOADIPATE-SEMIALDEHYDE DEHYDROGENASE-PHOSPHOPANTETHEINYL TRANSFERASE"/>
    <property type="match status" value="1"/>
</dbReference>
<proteinExistence type="inferred from homology"/>
<evidence type="ECO:0000313" key="6">
    <source>
        <dbReference type="Proteomes" id="UP000054800"/>
    </source>
</evidence>
<protein>
    <submittedName>
        <fullName evidence="5">Uncharacterized protein</fullName>
    </submittedName>
</protein>
<dbReference type="GO" id="GO:0000287">
    <property type="term" value="F:magnesium ion binding"/>
    <property type="evidence" value="ECO:0007669"/>
    <property type="project" value="InterPro"/>
</dbReference>
<dbReference type="Gene3D" id="3.90.470.20">
    <property type="entry name" value="4'-phosphopantetheinyl transferase domain"/>
    <property type="match status" value="2"/>
</dbReference>
<evidence type="ECO:0000259" key="4">
    <source>
        <dbReference type="Pfam" id="PF22624"/>
    </source>
</evidence>
<gene>
    <name evidence="5" type="ORF">RO03_01545</name>
</gene>
<dbReference type="InterPro" id="IPR008278">
    <property type="entry name" value="4-PPantetheinyl_Trfase_dom"/>
</dbReference>
<evidence type="ECO:0000256" key="2">
    <source>
        <dbReference type="ARBA" id="ARBA00022679"/>
    </source>
</evidence>
<dbReference type="AlphaFoldDB" id="A0A101K6I6"/>
<feature type="domain" description="4'-phosphopantetheinyl transferase N-terminal" evidence="4">
    <location>
        <begin position="28"/>
        <end position="98"/>
    </location>
</feature>
<dbReference type="Pfam" id="PF01648">
    <property type="entry name" value="ACPS"/>
    <property type="match status" value="1"/>
</dbReference>
<dbReference type="GO" id="GO:0019878">
    <property type="term" value="P:lysine biosynthetic process via aminoadipic acid"/>
    <property type="evidence" value="ECO:0007669"/>
    <property type="project" value="TreeGrafter"/>
</dbReference>